<reference evidence="3 4" key="1">
    <citation type="submission" date="2019-03" db="EMBL/GenBank/DDBJ databases">
        <title>Glutamicibacter sp. LJH19 genome.</title>
        <authorList>
            <person name="Sinai Borker S."/>
            <person name="Kumar R."/>
        </authorList>
    </citation>
    <scope>NUCLEOTIDE SEQUENCE [LARGE SCALE GENOMIC DNA]</scope>
    <source>
        <strain evidence="3 4">LJH19</strain>
    </source>
</reference>
<dbReference type="InterPro" id="IPR027417">
    <property type="entry name" value="P-loop_NTPase"/>
</dbReference>
<accession>A0A4Y8TZ33</accession>
<dbReference type="Pfam" id="PF13335">
    <property type="entry name" value="Mg_chelatase_C"/>
    <property type="match status" value="1"/>
</dbReference>
<dbReference type="InterPro" id="IPR045006">
    <property type="entry name" value="CHLI-like"/>
</dbReference>
<dbReference type="RefSeq" id="WP_134780288.1">
    <property type="nucleotide sequence ID" value="NZ_SPDS01000001.1"/>
</dbReference>
<sequence>MSTARTSAAALHGVTASLVEVEADLGNGIPGFVLLGLPDASLNEARERIKAAARNSGMPLANRKLTVNLSPATLPKYGSGFDLAIVIAALAADQQLLASADTLYMAELGLDGTLRPVPGVLPAVQLAKAHGLKNIVVAEANGAEAKLVSGVEVIAVRHLGQVLRACGAPADQITTYMRHRLPQQLSTQAKRASTGLDPDELDLSLVNGQQEARLALELAAAGGHHLIMVGPAGAGKTMLAKCLPTILPPLNDQQALEATAVHSISRGASDELTQLQRIPPFVAPHHTASRSALIGGGTAQLIPGAITRAHHGILFLDEAAQFQGGVLDALRQPIEEGYIDLARIRGHQHLPARFQLIMASNPCPCGKNFGTGTGCTCTPMARRRYFARLSGPILDRVDLQVRVNPVPQAQLLSPAPNETSGQVRERVLATRARSQQRLRNFAIHCNAQIPTQILRKELKYPSKTKAALEELATRRGLSARAIHRLLRVAWTVADQQQHASPTTDDLAIAAHLRQNLENS</sequence>
<dbReference type="Gene3D" id="3.40.50.300">
    <property type="entry name" value="P-loop containing nucleotide triphosphate hydrolases"/>
    <property type="match status" value="1"/>
</dbReference>
<dbReference type="InterPro" id="IPR014721">
    <property type="entry name" value="Ribsml_uS5_D2-typ_fold_subgr"/>
</dbReference>
<dbReference type="Pfam" id="PF01078">
    <property type="entry name" value="Mg_chelatase"/>
    <property type="match status" value="1"/>
</dbReference>
<dbReference type="Pfam" id="PF13541">
    <property type="entry name" value="ChlI"/>
    <property type="match status" value="1"/>
</dbReference>
<dbReference type="InterPro" id="IPR020568">
    <property type="entry name" value="Ribosomal_Su5_D2-typ_SF"/>
</dbReference>
<dbReference type="InterPro" id="IPR000523">
    <property type="entry name" value="Mg_chelatse_chII-like_cat_dom"/>
</dbReference>
<gene>
    <name evidence="3" type="ORF">EXY26_10335</name>
</gene>
<keyword evidence="3" id="KW-0067">ATP-binding</keyword>
<dbReference type="SMART" id="SM00382">
    <property type="entry name" value="AAA"/>
    <property type="match status" value="1"/>
</dbReference>
<dbReference type="SUPFAM" id="SSF52540">
    <property type="entry name" value="P-loop containing nucleoside triphosphate hydrolases"/>
    <property type="match status" value="1"/>
</dbReference>
<comment type="similarity">
    <text evidence="1">Belongs to the Mg-chelatase subunits D/I family. ComM subfamily.</text>
</comment>
<evidence type="ECO:0000259" key="2">
    <source>
        <dbReference type="SMART" id="SM00382"/>
    </source>
</evidence>
<dbReference type="SUPFAM" id="SSF54211">
    <property type="entry name" value="Ribosomal protein S5 domain 2-like"/>
    <property type="match status" value="1"/>
</dbReference>
<dbReference type="Gene3D" id="3.30.230.10">
    <property type="match status" value="1"/>
</dbReference>
<organism evidence="3 4">
    <name type="scientific">Glutamicibacter arilaitensis</name>
    <dbReference type="NCBI Taxonomy" id="256701"/>
    <lineage>
        <taxon>Bacteria</taxon>
        <taxon>Bacillati</taxon>
        <taxon>Actinomycetota</taxon>
        <taxon>Actinomycetes</taxon>
        <taxon>Micrococcales</taxon>
        <taxon>Micrococcaceae</taxon>
        <taxon>Glutamicibacter</taxon>
    </lineage>
</organism>
<keyword evidence="3" id="KW-0547">Nucleotide-binding</keyword>
<dbReference type="NCBIfam" id="TIGR00368">
    <property type="entry name" value="YifB family Mg chelatase-like AAA ATPase"/>
    <property type="match status" value="1"/>
</dbReference>
<feature type="domain" description="AAA+ ATPase" evidence="2">
    <location>
        <begin position="222"/>
        <end position="407"/>
    </location>
</feature>
<evidence type="ECO:0000313" key="4">
    <source>
        <dbReference type="Proteomes" id="UP000297638"/>
    </source>
</evidence>
<dbReference type="InterPro" id="IPR004482">
    <property type="entry name" value="Mg_chelat-rel"/>
</dbReference>
<comment type="caution">
    <text evidence="3">The sequence shown here is derived from an EMBL/GenBank/DDBJ whole genome shotgun (WGS) entry which is preliminary data.</text>
</comment>
<protein>
    <submittedName>
        <fullName evidence="3">ATP-binding protein</fullName>
    </submittedName>
</protein>
<dbReference type="EMBL" id="SPDS01000001">
    <property type="protein sequence ID" value="TFH57360.1"/>
    <property type="molecule type" value="Genomic_DNA"/>
</dbReference>
<dbReference type="GO" id="GO:0005524">
    <property type="term" value="F:ATP binding"/>
    <property type="evidence" value="ECO:0007669"/>
    <property type="project" value="UniProtKB-KW"/>
</dbReference>
<proteinExistence type="inferred from homology"/>
<evidence type="ECO:0000313" key="3">
    <source>
        <dbReference type="EMBL" id="TFH57360.1"/>
    </source>
</evidence>
<name>A0A4Y8TZ33_9MICC</name>
<dbReference type="PANTHER" id="PTHR32039">
    <property type="entry name" value="MAGNESIUM-CHELATASE SUBUNIT CHLI"/>
    <property type="match status" value="1"/>
</dbReference>
<evidence type="ECO:0000256" key="1">
    <source>
        <dbReference type="ARBA" id="ARBA00006354"/>
    </source>
</evidence>
<dbReference type="AlphaFoldDB" id="A0A4Y8TZ33"/>
<dbReference type="InterPro" id="IPR025158">
    <property type="entry name" value="Mg_chelat-rel_C"/>
</dbReference>
<dbReference type="Proteomes" id="UP000297638">
    <property type="component" value="Unassembled WGS sequence"/>
</dbReference>
<dbReference type="InterPro" id="IPR003593">
    <property type="entry name" value="AAA+_ATPase"/>
</dbReference>
<dbReference type="PANTHER" id="PTHR32039:SF7">
    <property type="entry name" value="COMPETENCE PROTEIN COMM"/>
    <property type="match status" value="1"/>
</dbReference>